<dbReference type="EMBL" id="JADGMS010000016">
    <property type="protein sequence ID" value="KAF9665928.1"/>
    <property type="molecule type" value="Genomic_DNA"/>
</dbReference>
<protein>
    <submittedName>
        <fullName evidence="1">Uncharacterized protein</fullName>
    </submittedName>
</protein>
<evidence type="ECO:0000313" key="2">
    <source>
        <dbReference type="Proteomes" id="UP000657918"/>
    </source>
</evidence>
<proteinExistence type="predicted"/>
<evidence type="ECO:0000313" key="1">
    <source>
        <dbReference type="EMBL" id="KAF9665928.1"/>
    </source>
</evidence>
<keyword evidence="2" id="KW-1185">Reference proteome</keyword>
<dbReference type="AlphaFoldDB" id="A0A835JBQ6"/>
<dbReference type="Proteomes" id="UP000657918">
    <property type="component" value="Chromosome 16"/>
</dbReference>
<organism evidence="1 2">
    <name type="scientific">Salix dunnii</name>
    <dbReference type="NCBI Taxonomy" id="1413687"/>
    <lineage>
        <taxon>Eukaryota</taxon>
        <taxon>Viridiplantae</taxon>
        <taxon>Streptophyta</taxon>
        <taxon>Embryophyta</taxon>
        <taxon>Tracheophyta</taxon>
        <taxon>Spermatophyta</taxon>
        <taxon>Magnoliopsida</taxon>
        <taxon>eudicotyledons</taxon>
        <taxon>Gunneridae</taxon>
        <taxon>Pentapetalae</taxon>
        <taxon>rosids</taxon>
        <taxon>fabids</taxon>
        <taxon>Malpighiales</taxon>
        <taxon>Salicaceae</taxon>
        <taxon>Saliceae</taxon>
        <taxon>Salix</taxon>
    </lineage>
</organism>
<gene>
    <name evidence="1" type="ORF">SADUNF_Sadunf16G0175700</name>
</gene>
<accession>A0A835JBQ6</accession>
<reference evidence="1 2" key="1">
    <citation type="submission" date="2020-10" db="EMBL/GenBank/DDBJ databases">
        <title>Plant Genome Project.</title>
        <authorList>
            <person name="Zhang R.-G."/>
        </authorList>
    </citation>
    <scope>NUCLEOTIDE SEQUENCE [LARGE SCALE GENOMIC DNA]</scope>
    <source>
        <strain evidence="1">FAFU-HL-1</strain>
        <tissue evidence="1">Leaf</tissue>
    </source>
</reference>
<name>A0A835JBQ6_9ROSI</name>
<comment type="caution">
    <text evidence="1">The sequence shown here is derived from an EMBL/GenBank/DDBJ whole genome shotgun (WGS) entry which is preliminary data.</text>
</comment>
<sequence>MIKVHESGIWSNGMILALGARGPEFDSRNAPASFEQRMGIWSSGMILALGARGPEFDSRNAPVLSCFWFKELSNNTIINFNADWRWHCDLSQSQLHYNNRKVPRAYIIYYYYNFVKRSWN</sequence>